<evidence type="ECO:0000313" key="3">
    <source>
        <dbReference type="Proteomes" id="UP001281003"/>
    </source>
</evidence>
<feature type="compositionally biased region" description="Acidic residues" evidence="1">
    <location>
        <begin position="425"/>
        <end position="434"/>
    </location>
</feature>
<feature type="compositionally biased region" description="Basic and acidic residues" evidence="1">
    <location>
        <begin position="718"/>
        <end position="734"/>
    </location>
</feature>
<feature type="region of interest" description="Disordered" evidence="1">
    <location>
        <begin position="195"/>
        <end position="849"/>
    </location>
</feature>
<feature type="region of interest" description="Disordered" evidence="1">
    <location>
        <begin position="1282"/>
        <end position="1343"/>
    </location>
</feature>
<dbReference type="PANTHER" id="PTHR48125:SF12">
    <property type="entry name" value="AT HOOK TRANSCRIPTION FACTOR FAMILY-RELATED"/>
    <property type="match status" value="1"/>
</dbReference>
<proteinExistence type="predicted"/>
<gene>
    <name evidence="2" type="ORF">B0T20DRAFT_494169</name>
</gene>
<evidence type="ECO:0000256" key="1">
    <source>
        <dbReference type="SAM" id="MobiDB-lite"/>
    </source>
</evidence>
<feature type="compositionally biased region" description="Basic and acidic residues" evidence="1">
    <location>
        <begin position="489"/>
        <end position="498"/>
    </location>
</feature>
<evidence type="ECO:0000313" key="2">
    <source>
        <dbReference type="EMBL" id="KAK3400423.1"/>
    </source>
</evidence>
<feature type="compositionally biased region" description="Pro residues" evidence="1">
    <location>
        <begin position="1102"/>
        <end position="1114"/>
    </location>
</feature>
<feature type="compositionally biased region" description="Basic and acidic residues" evidence="1">
    <location>
        <begin position="1296"/>
        <end position="1307"/>
    </location>
</feature>
<accession>A0AAE0PI69</accession>
<feature type="compositionally biased region" description="Pro residues" evidence="1">
    <location>
        <begin position="19"/>
        <end position="30"/>
    </location>
</feature>
<feature type="compositionally biased region" description="Low complexity" evidence="1">
    <location>
        <begin position="1364"/>
        <end position="1375"/>
    </location>
</feature>
<feature type="compositionally biased region" description="Basic and acidic residues" evidence="1">
    <location>
        <begin position="371"/>
        <end position="392"/>
    </location>
</feature>
<dbReference type="PANTHER" id="PTHR48125">
    <property type="entry name" value="LP07818P1"/>
    <property type="match status" value="1"/>
</dbReference>
<feature type="compositionally biased region" description="Low complexity" evidence="1">
    <location>
        <begin position="1155"/>
        <end position="1171"/>
    </location>
</feature>
<feature type="compositionally biased region" description="Basic residues" evidence="1">
    <location>
        <begin position="787"/>
        <end position="797"/>
    </location>
</feature>
<feature type="region of interest" description="Disordered" evidence="1">
    <location>
        <begin position="1364"/>
        <end position="1481"/>
    </location>
</feature>
<feature type="compositionally biased region" description="Pro residues" evidence="1">
    <location>
        <begin position="1380"/>
        <end position="1396"/>
    </location>
</feature>
<feature type="region of interest" description="Disordered" evidence="1">
    <location>
        <begin position="1629"/>
        <end position="1681"/>
    </location>
</feature>
<feature type="compositionally biased region" description="Basic and acidic residues" evidence="1">
    <location>
        <begin position="998"/>
        <end position="1014"/>
    </location>
</feature>
<feature type="compositionally biased region" description="Low complexity" evidence="1">
    <location>
        <begin position="1456"/>
        <end position="1475"/>
    </location>
</feature>
<reference evidence="2" key="2">
    <citation type="submission" date="2023-07" db="EMBL/GenBank/DDBJ databases">
        <authorList>
            <consortium name="Lawrence Berkeley National Laboratory"/>
            <person name="Haridas S."/>
            <person name="Hensen N."/>
            <person name="Bonometti L."/>
            <person name="Westerberg I."/>
            <person name="Brannstrom I.O."/>
            <person name="Guillou S."/>
            <person name="Cros-Aarteil S."/>
            <person name="Calhoun S."/>
            <person name="Kuo A."/>
            <person name="Mondo S."/>
            <person name="Pangilinan J."/>
            <person name="Riley R."/>
            <person name="LaButti K."/>
            <person name="Andreopoulos B."/>
            <person name="Lipzen A."/>
            <person name="Chen C."/>
            <person name="Yanf M."/>
            <person name="Daum C."/>
            <person name="Ng V."/>
            <person name="Clum A."/>
            <person name="Steindorff A."/>
            <person name="Ohm R."/>
            <person name="Martin F."/>
            <person name="Silar P."/>
            <person name="Natvig D."/>
            <person name="Lalanne C."/>
            <person name="Gautier V."/>
            <person name="Ament-velasquez S.L."/>
            <person name="Kruys A."/>
            <person name="Hutchinson M.I."/>
            <person name="Powell A.J."/>
            <person name="Barry K."/>
            <person name="Miller A.N."/>
            <person name="Grigoriev I.V."/>
            <person name="Debuchy R."/>
            <person name="Gladieux P."/>
            <person name="Thoren M.H."/>
            <person name="Johannesson H."/>
        </authorList>
    </citation>
    <scope>NUCLEOTIDE SEQUENCE</scope>
    <source>
        <strain evidence="2">FGSC 1904</strain>
    </source>
</reference>
<feature type="region of interest" description="Disordered" evidence="1">
    <location>
        <begin position="1150"/>
        <end position="1171"/>
    </location>
</feature>
<feature type="compositionally biased region" description="Basic residues" evidence="1">
    <location>
        <begin position="607"/>
        <end position="617"/>
    </location>
</feature>
<feature type="compositionally biased region" description="Basic and acidic residues" evidence="1">
    <location>
        <begin position="296"/>
        <end position="306"/>
    </location>
</feature>
<feature type="region of interest" description="Disordered" evidence="1">
    <location>
        <begin position="908"/>
        <end position="1125"/>
    </location>
</feature>
<feature type="compositionally biased region" description="Low complexity" evidence="1">
    <location>
        <begin position="806"/>
        <end position="831"/>
    </location>
</feature>
<feature type="compositionally biased region" description="Pro residues" evidence="1">
    <location>
        <begin position="773"/>
        <end position="782"/>
    </location>
</feature>
<feature type="compositionally biased region" description="Basic and acidic residues" evidence="1">
    <location>
        <begin position="1"/>
        <end position="10"/>
    </location>
</feature>
<dbReference type="EMBL" id="JAUTDP010000003">
    <property type="protein sequence ID" value="KAK3400423.1"/>
    <property type="molecule type" value="Genomic_DNA"/>
</dbReference>
<feature type="compositionally biased region" description="Pro residues" evidence="1">
    <location>
        <begin position="1715"/>
        <end position="1734"/>
    </location>
</feature>
<protein>
    <submittedName>
        <fullName evidence="2">Uncharacterized protein</fullName>
    </submittedName>
</protein>
<feature type="compositionally biased region" description="Basic and acidic residues" evidence="1">
    <location>
        <begin position="40"/>
        <end position="49"/>
    </location>
</feature>
<feature type="compositionally biased region" description="Basic residues" evidence="1">
    <location>
        <begin position="1034"/>
        <end position="1051"/>
    </location>
</feature>
<reference evidence="2" key="1">
    <citation type="journal article" date="2023" name="Mol. Phylogenet. Evol.">
        <title>Genome-scale phylogeny and comparative genomics of the fungal order Sordariales.</title>
        <authorList>
            <person name="Hensen N."/>
            <person name="Bonometti L."/>
            <person name="Westerberg I."/>
            <person name="Brannstrom I.O."/>
            <person name="Guillou S."/>
            <person name="Cros-Aarteil S."/>
            <person name="Calhoun S."/>
            <person name="Haridas S."/>
            <person name="Kuo A."/>
            <person name="Mondo S."/>
            <person name="Pangilinan J."/>
            <person name="Riley R."/>
            <person name="LaButti K."/>
            <person name="Andreopoulos B."/>
            <person name="Lipzen A."/>
            <person name="Chen C."/>
            <person name="Yan M."/>
            <person name="Daum C."/>
            <person name="Ng V."/>
            <person name="Clum A."/>
            <person name="Steindorff A."/>
            <person name="Ohm R.A."/>
            <person name="Martin F."/>
            <person name="Silar P."/>
            <person name="Natvig D.O."/>
            <person name="Lalanne C."/>
            <person name="Gautier V."/>
            <person name="Ament-Velasquez S.L."/>
            <person name="Kruys A."/>
            <person name="Hutchinson M.I."/>
            <person name="Powell A.J."/>
            <person name="Barry K."/>
            <person name="Miller A.N."/>
            <person name="Grigoriev I.V."/>
            <person name="Debuchy R."/>
            <person name="Gladieux P."/>
            <person name="Hiltunen Thoren M."/>
            <person name="Johannesson H."/>
        </authorList>
    </citation>
    <scope>NUCLEOTIDE SEQUENCE</scope>
    <source>
        <strain evidence="2">FGSC 1904</strain>
    </source>
</reference>
<feature type="compositionally biased region" description="Low complexity" evidence="1">
    <location>
        <begin position="500"/>
        <end position="510"/>
    </location>
</feature>
<feature type="compositionally biased region" description="Polar residues" evidence="1">
    <location>
        <begin position="83"/>
        <end position="94"/>
    </location>
</feature>
<feature type="region of interest" description="Disordered" evidence="1">
    <location>
        <begin position="1702"/>
        <end position="1734"/>
    </location>
</feature>
<feature type="compositionally biased region" description="Basic and acidic residues" evidence="1">
    <location>
        <begin position="1656"/>
        <end position="1668"/>
    </location>
</feature>
<feature type="compositionally biased region" description="Low complexity" evidence="1">
    <location>
        <begin position="694"/>
        <end position="704"/>
    </location>
</feature>
<feature type="compositionally biased region" description="Acidic residues" evidence="1">
    <location>
        <begin position="579"/>
        <end position="596"/>
    </location>
</feature>
<keyword evidence="3" id="KW-1185">Reference proteome</keyword>
<organism evidence="2 3">
    <name type="scientific">Sordaria brevicollis</name>
    <dbReference type="NCBI Taxonomy" id="83679"/>
    <lineage>
        <taxon>Eukaryota</taxon>
        <taxon>Fungi</taxon>
        <taxon>Dikarya</taxon>
        <taxon>Ascomycota</taxon>
        <taxon>Pezizomycotina</taxon>
        <taxon>Sordariomycetes</taxon>
        <taxon>Sordariomycetidae</taxon>
        <taxon>Sordariales</taxon>
        <taxon>Sordariaceae</taxon>
        <taxon>Sordaria</taxon>
    </lineage>
</organism>
<feature type="region of interest" description="Disordered" evidence="1">
    <location>
        <begin position="875"/>
        <end position="895"/>
    </location>
</feature>
<feature type="compositionally biased region" description="Basic residues" evidence="1">
    <location>
        <begin position="970"/>
        <end position="982"/>
    </location>
</feature>
<feature type="compositionally biased region" description="Acidic residues" evidence="1">
    <location>
        <begin position="332"/>
        <end position="352"/>
    </location>
</feature>
<feature type="region of interest" description="Disordered" evidence="1">
    <location>
        <begin position="1"/>
        <end position="161"/>
    </location>
</feature>
<name>A0AAE0PI69_SORBR</name>
<dbReference type="Proteomes" id="UP001281003">
    <property type="component" value="Unassembled WGS sequence"/>
</dbReference>
<sequence>MSKRYSRELASDLGVPRVTRPPPPPPPVPNPLARRRRVGKEKIEADKRFRIGGNNTETRGTPAPAPAPAPAPRRTSIAPPKPTTTSRITSTASLNRPVLSPVSRGSPMPRATSMVSVARRKSTPSVVTAKVPRPPVQFRRASTQIRDDEPPPFNRTAPQARVRKMLVADNVKDTPSPPPAGPMIRAFMFAAVKKPTTTNNGKKEEEGKAVRPTRKGANIVDPSYRPLKTIPEEGEDSSEFGSGDEGKPDLEWGLGSRPDGLKTSATPPAHKATKAIKTGGKINKAVKFEEYDEDGNEGKDGDEPTKGPKSKTNKGANVLDPSYRPSKKSPEEGESSEYESADEEKPDLEWGLEEGGGLKGKSTAAQGPTGKGKEVKTDKVDENEGKDGDKPTKGQKARTTPGGNVLDPSYRPPKTLDHSSSSEYDTADEEDPDLDWGMGSGPGRRPVIEQSSPPSSVSPPAPRIRQQPPRAPQPPIPRKRKHLGNPDDTTYRPSKDELWSPSDSDFSSSDLEIEDPDLDWGLTSAATKVAEEGSPPTSLEVERPSSSPSQVEVAPNQLGPRKRRRLNREHDPNYKPLWDSEDESSWEDTSSEEFDEGIAALEDERPKKGKAKRKGTNKRLEEQLDDVKQEPISDVDLEKSIELQLVEEVGPHGYSKEETAAPAKNKKKPKSSAIFDPTYRPSKDSEDSTDEYSEYTSSSDGSGTRNRRRRNKATAPRAKVDDKKVKTEKDDNRIPSKLKPPQATDMVTVQPKPEQQPPPHIPDIPDTEIEILQPPPSSPFLPTPRIGPRRKTKKQRRIHDPNYQPSSTSSTSSSSWDSDSDDSTLSNLKSTWNLKTGETKTSKKPKHFQIPKELESVSQLHRDEIERLLDGTRLRFRPLPDGDNTIAKEGRPQPVMGLGVVPEIRIIPVSRSASGSVIPQKRKRPRWVGRQDSDGLYHPSESGSENWEHSDEYSDDWSSSTSSGLEFKWKKNKKNKPTKTKTKPAQNQTPPKPKPKMNSRDVEMTISKEARERLGASTPLGSIAPLPSPPATRTRTRTRTRIRTRKTKRRRVAGDEDGSYHPSTSSYSSSSYGSESEDESLPGLDHSPTGVKVRNYGNRNPNPNPNPNPTPTPTPKLNFNFSPPTPHIPTDVNISQLLPQPSVEIALPVPSHLKPQPTSSSISPTPNPLTTTPTHTFTTFYPLSHPHPPYTPHPPPPGTTYCPPCFRSHVLVRTLLIRRGIGNTLELLKTALGGGDDGDEFGKELNEVLDKIGRAVERVRVGDEEMGRREFREGVGYGLVEGEEDKAGGKRRGGRRGAETETERGGGDEGGDVAVKREDMEVEDGTSSIPDQNMKEEEGRSSLPEDVQTLVVLRRLVDLVLANTNTNTNTTTATTRPKHPSPSPSLPQSTTPPPKPTTITTLPIPIPIPSKHLTSLYHLTGPDRYSSPYPPPSSQHAHPQPRALFPPVDDTNHHIPPQTTVTQTTTLPTSTTTTSHPYIPESPPLEKVMNALHDAMGVSPWQARRLWKRYPGRKIWEVGKVDRLVGERVRRSRTYFQAEDAEEFQLDGGGDLEGQIQIEIRKKLLTGNGNRNGDAEMELGDEDMISEEVERFERVVREGFAAAAAAAEMGRRRRREVVARLTLTGSDEDKTGAVTVGVSEGDTHTHTHTQSTATTQDKDQEGKKRARDDDDDHFTNTAIHPPRKIRKLVKPMELALFNNTKVPKVPKVPNGQPTTPTPELPSSPPPPPPPPPPRTITIPCHTCSPPGFNKFKAVNYDKPSRDDEEKPWLKTLQLALSLNDSEAAAAKMKPSNLLDYLSGSGGGVAHVTEKGWEFLVYLPDGQGAQDDEEREGERRRIVFLGVKGGLEG</sequence>
<comment type="caution">
    <text evidence="2">The sequence shown here is derived from an EMBL/GenBank/DDBJ whole genome shotgun (WGS) entry which is preliminary data.</text>
</comment>
<feature type="compositionally biased region" description="Low complexity" evidence="1">
    <location>
        <begin position="1060"/>
        <end position="1074"/>
    </location>
</feature>
<feature type="compositionally biased region" description="Basic and acidic residues" evidence="1">
    <location>
        <begin position="618"/>
        <end position="641"/>
    </location>
</feature>